<dbReference type="Proteomes" id="UP000245368">
    <property type="component" value="Chromosome"/>
</dbReference>
<protein>
    <recommendedName>
        <fullName evidence="5">Release factor glutamine methyltransferase</fullName>
        <shortName evidence="5">RF MTase</shortName>
        <ecNumber evidence="5">2.1.1.297</ecNumber>
    </recommendedName>
    <alternativeName>
        <fullName evidence="5">N5-glutamine methyltransferase PrmC</fullName>
    </alternativeName>
    <alternativeName>
        <fullName evidence="5">Protein-(glutamine-N5) MTase PrmC</fullName>
    </alternativeName>
    <alternativeName>
        <fullName evidence="5">Protein-glutamine N-methyltransferase PrmC</fullName>
    </alternativeName>
</protein>
<feature type="binding site" evidence="5">
    <location>
        <begin position="124"/>
        <end position="128"/>
    </location>
    <ligand>
        <name>S-adenosyl-L-methionine</name>
        <dbReference type="ChEBI" id="CHEBI:59789"/>
    </ligand>
</feature>
<dbReference type="PROSITE" id="PS00092">
    <property type="entry name" value="N6_MTASE"/>
    <property type="match status" value="1"/>
</dbReference>
<dbReference type="OrthoDB" id="9800643at2"/>
<accession>A0A2Z3JLG8</accession>
<dbReference type="InterPro" id="IPR029063">
    <property type="entry name" value="SAM-dependent_MTases_sf"/>
</dbReference>
<organism evidence="8 9">
    <name type="scientific">Deinococcus irradiatisoli</name>
    <dbReference type="NCBI Taxonomy" id="2202254"/>
    <lineage>
        <taxon>Bacteria</taxon>
        <taxon>Thermotogati</taxon>
        <taxon>Deinococcota</taxon>
        <taxon>Deinococci</taxon>
        <taxon>Deinococcales</taxon>
        <taxon>Deinococcaceae</taxon>
        <taxon>Deinococcus</taxon>
    </lineage>
</organism>
<dbReference type="InterPro" id="IPR019874">
    <property type="entry name" value="RF_methyltr_PrmC"/>
</dbReference>
<dbReference type="InterPro" id="IPR002052">
    <property type="entry name" value="DNA_methylase_N6_adenine_CS"/>
</dbReference>
<dbReference type="Pfam" id="PF05175">
    <property type="entry name" value="MTS"/>
    <property type="match status" value="1"/>
</dbReference>
<evidence type="ECO:0000256" key="5">
    <source>
        <dbReference type="HAMAP-Rule" id="MF_02126"/>
    </source>
</evidence>
<evidence type="ECO:0000256" key="4">
    <source>
        <dbReference type="ARBA" id="ARBA00048391"/>
    </source>
</evidence>
<dbReference type="Pfam" id="PF17827">
    <property type="entry name" value="PrmC_N"/>
    <property type="match status" value="1"/>
</dbReference>
<sequence>MNPELTVQGALRDLTAQLRESGVPSPEVDARELVQHALKLGRSGLLTQAGRKLSGEEQRVLGELARRRAVREPLQHLLGEVEWAGLRLKVSPAALVPRFETELLLTLALADLEAVPAPRVLDVGTGTGALALGVKQARPDAQVTASDLSAEALDLARQNAALSGLDVVFVQADLLGSLSGPYDLLLSNPPYLPDADQLQVQPEVGFDPPLALYGGPDGLALARRLAAGAPGVLAPGGVMWLELDPRNVGVLAAELVAQGWAAQVHPDLTGRPRCVSARRV</sequence>
<dbReference type="InterPro" id="IPR007848">
    <property type="entry name" value="Small_mtfrase_dom"/>
</dbReference>
<dbReference type="NCBIfam" id="TIGR00536">
    <property type="entry name" value="hemK_fam"/>
    <property type="match status" value="1"/>
</dbReference>
<dbReference type="SUPFAM" id="SSF53335">
    <property type="entry name" value="S-adenosyl-L-methionine-dependent methyltransferases"/>
    <property type="match status" value="1"/>
</dbReference>
<dbReference type="PANTHER" id="PTHR18895">
    <property type="entry name" value="HEMK METHYLTRANSFERASE"/>
    <property type="match status" value="1"/>
</dbReference>
<dbReference type="KEGG" id="dez:DKM44_04825"/>
<dbReference type="GO" id="GO:0032259">
    <property type="term" value="P:methylation"/>
    <property type="evidence" value="ECO:0007669"/>
    <property type="project" value="UniProtKB-KW"/>
</dbReference>
<feature type="domain" description="Methyltransferase small" evidence="6">
    <location>
        <begin position="110"/>
        <end position="194"/>
    </location>
</feature>
<dbReference type="EMBL" id="CP029494">
    <property type="protein sequence ID" value="AWN22638.1"/>
    <property type="molecule type" value="Genomic_DNA"/>
</dbReference>
<dbReference type="PANTHER" id="PTHR18895:SF74">
    <property type="entry name" value="MTRF1L RELEASE FACTOR GLUTAMINE METHYLTRANSFERASE"/>
    <property type="match status" value="1"/>
</dbReference>
<dbReference type="GO" id="GO:0102559">
    <property type="term" value="F:peptide chain release factor N(5)-glutamine methyltransferase activity"/>
    <property type="evidence" value="ECO:0007669"/>
    <property type="project" value="UniProtKB-EC"/>
</dbReference>
<dbReference type="HAMAP" id="MF_02126">
    <property type="entry name" value="RF_methyltr_PrmC"/>
    <property type="match status" value="1"/>
</dbReference>
<dbReference type="NCBIfam" id="TIGR03534">
    <property type="entry name" value="RF_mod_PrmC"/>
    <property type="match status" value="1"/>
</dbReference>
<dbReference type="CDD" id="cd02440">
    <property type="entry name" value="AdoMet_MTases"/>
    <property type="match status" value="1"/>
</dbReference>
<dbReference type="Gene3D" id="1.10.8.10">
    <property type="entry name" value="DNA helicase RuvA subunit, C-terminal domain"/>
    <property type="match status" value="1"/>
</dbReference>
<evidence type="ECO:0000313" key="8">
    <source>
        <dbReference type="EMBL" id="AWN22638.1"/>
    </source>
</evidence>
<feature type="domain" description="Release factor glutamine methyltransferase N-terminal" evidence="7">
    <location>
        <begin position="10"/>
        <end position="79"/>
    </location>
</feature>
<evidence type="ECO:0000256" key="3">
    <source>
        <dbReference type="ARBA" id="ARBA00022691"/>
    </source>
</evidence>
<feature type="binding site" evidence="5">
    <location>
        <begin position="188"/>
        <end position="191"/>
    </location>
    <ligand>
        <name>substrate</name>
    </ligand>
</feature>
<dbReference type="InterPro" id="IPR040758">
    <property type="entry name" value="PrmC_N"/>
</dbReference>
<keyword evidence="3 5" id="KW-0949">S-adenosyl-L-methionine</keyword>
<dbReference type="EC" id="2.1.1.297" evidence="5"/>
<comment type="catalytic activity">
    <reaction evidence="4 5">
        <text>L-glutaminyl-[peptide chain release factor] + S-adenosyl-L-methionine = N(5)-methyl-L-glutaminyl-[peptide chain release factor] + S-adenosyl-L-homocysteine + H(+)</text>
        <dbReference type="Rhea" id="RHEA:42896"/>
        <dbReference type="Rhea" id="RHEA-COMP:10271"/>
        <dbReference type="Rhea" id="RHEA-COMP:10272"/>
        <dbReference type="ChEBI" id="CHEBI:15378"/>
        <dbReference type="ChEBI" id="CHEBI:30011"/>
        <dbReference type="ChEBI" id="CHEBI:57856"/>
        <dbReference type="ChEBI" id="CHEBI:59789"/>
        <dbReference type="ChEBI" id="CHEBI:61891"/>
        <dbReference type="EC" id="2.1.1.297"/>
    </reaction>
</comment>
<name>A0A2Z3JLG8_9DEIO</name>
<evidence type="ECO:0000313" key="9">
    <source>
        <dbReference type="Proteomes" id="UP000245368"/>
    </source>
</evidence>
<comment type="similarity">
    <text evidence="5">Belongs to the protein N5-glutamine methyltransferase family. PrmC subfamily.</text>
</comment>
<keyword evidence="1 5" id="KW-0489">Methyltransferase</keyword>
<dbReference type="AlphaFoldDB" id="A0A2Z3JLG8"/>
<gene>
    <name evidence="5 8" type="primary">prmC</name>
    <name evidence="8" type="ORF">DKM44_04825</name>
</gene>
<feature type="binding site" evidence="5">
    <location>
        <position position="188"/>
    </location>
    <ligand>
        <name>S-adenosyl-L-methionine</name>
        <dbReference type="ChEBI" id="CHEBI:59789"/>
    </ligand>
</feature>
<dbReference type="InterPro" id="IPR004556">
    <property type="entry name" value="HemK-like"/>
</dbReference>
<evidence type="ECO:0000259" key="6">
    <source>
        <dbReference type="Pfam" id="PF05175"/>
    </source>
</evidence>
<dbReference type="Gene3D" id="3.40.50.150">
    <property type="entry name" value="Vaccinia Virus protein VP39"/>
    <property type="match status" value="1"/>
</dbReference>
<feature type="binding site" evidence="5">
    <location>
        <position position="147"/>
    </location>
    <ligand>
        <name>S-adenosyl-L-methionine</name>
        <dbReference type="ChEBI" id="CHEBI:59789"/>
    </ligand>
</feature>
<reference evidence="8 9" key="1">
    <citation type="submission" date="2018-05" db="EMBL/GenBank/DDBJ databases">
        <title>Complete Genome Sequence of Deinococcus sp. strain 17bor-2.</title>
        <authorList>
            <person name="Srinivasan S."/>
        </authorList>
    </citation>
    <scope>NUCLEOTIDE SEQUENCE [LARGE SCALE GENOMIC DNA]</scope>
    <source>
        <strain evidence="8 9">17bor-2</strain>
    </source>
</reference>
<dbReference type="InterPro" id="IPR050320">
    <property type="entry name" value="N5-glutamine_MTase"/>
</dbReference>
<proteinExistence type="inferred from homology"/>
<evidence type="ECO:0000256" key="1">
    <source>
        <dbReference type="ARBA" id="ARBA00022603"/>
    </source>
</evidence>
<dbReference type="GO" id="GO:0003676">
    <property type="term" value="F:nucleic acid binding"/>
    <property type="evidence" value="ECO:0007669"/>
    <property type="project" value="InterPro"/>
</dbReference>
<comment type="caution">
    <text evidence="5">Lacks conserved residue(s) required for the propagation of feature annotation.</text>
</comment>
<comment type="function">
    <text evidence="5">Methylates the class 1 translation termination release factors RF1/PrfA and RF2/PrfB on the glutamine residue of the universally conserved GGQ motif.</text>
</comment>
<keyword evidence="9" id="KW-1185">Reference proteome</keyword>
<evidence type="ECO:0000256" key="2">
    <source>
        <dbReference type="ARBA" id="ARBA00022679"/>
    </source>
</evidence>
<evidence type="ECO:0000259" key="7">
    <source>
        <dbReference type="Pfam" id="PF17827"/>
    </source>
</evidence>
<keyword evidence="2 5" id="KW-0808">Transferase</keyword>